<name>A0A2P8HHB9_CHINA</name>
<proteinExistence type="predicted"/>
<dbReference type="GO" id="GO:0016874">
    <property type="term" value="F:ligase activity"/>
    <property type="evidence" value="ECO:0007669"/>
    <property type="project" value="UniProtKB-KW"/>
</dbReference>
<dbReference type="EMBL" id="PYAW01000004">
    <property type="protein sequence ID" value="PSL45622.1"/>
    <property type="molecule type" value="Genomic_DNA"/>
</dbReference>
<evidence type="ECO:0000313" key="2">
    <source>
        <dbReference type="Proteomes" id="UP000240971"/>
    </source>
</evidence>
<dbReference type="InterPro" id="IPR009097">
    <property type="entry name" value="Cyclic_Pdiesterase"/>
</dbReference>
<dbReference type="SUPFAM" id="SSF55144">
    <property type="entry name" value="LigT-like"/>
    <property type="match status" value="1"/>
</dbReference>
<comment type="caution">
    <text evidence="1">The sequence shown here is derived from an EMBL/GenBank/DDBJ whole genome shotgun (WGS) entry which is preliminary data.</text>
</comment>
<keyword evidence="2" id="KW-1185">Reference proteome</keyword>
<dbReference type="Proteomes" id="UP000240971">
    <property type="component" value="Unassembled WGS sequence"/>
</dbReference>
<accession>A0A2P8HHB9</accession>
<gene>
    <name evidence="1" type="ORF">CLV51_104328</name>
</gene>
<evidence type="ECO:0000313" key="1">
    <source>
        <dbReference type="EMBL" id="PSL45622.1"/>
    </source>
</evidence>
<dbReference type="Pfam" id="PF13563">
    <property type="entry name" value="2_5_RNA_ligase2"/>
    <property type="match status" value="1"/>
</dbReference>
<dbReference type="Gene3D" id="3.90.1140.10">
    <property type="entry name" value="Cyclic phosphodiesterase"/>
    <property type="match status" value="1"/>
</dbReference>
<dbReference type="RefSeq" id="WP_106529942.1">
    <property type="nucleotide sequence ID" value="NZ_PYAW01000004.1"/>
</dbReference>
<keyword evidence="1" id="KW-0436">Ligase</keyword>
<dbReference type="AlphaFoldDB" id="A0A2P8HHB9"/>
<protein>
    <submittedName>
        <fullName evidence="1">2'-5' RNA ligase superfamily protein</fullName>
    </submittedName>
</protein>
<dbReference type="OrthoDB" id="793003at2"/>
<reference evidence="1 2" key="1">
    <citation type="submission" date="2018-03" db="EMBL/GenBank/DDBJ databases">
        <title>Genomic Encyclopedia of Archaeal and Bacterial Type Strains, Phase II (KMG-II): from individual species to whole genera.</title>
        <authorList>
            <person name="Goeker M."/>
        </authorList>
    </citation>
    <scope>NUCLEOTIDE SEQUENCE [LARGE SCALE GENOMIC DNA]</scope>
    <source>
        <strain evidence="1 2">DSM 24859</strain>
    </source>
</reference>
<organism evidence="1 2">
    <name type="scientific">Chitinophaga niastensis</name>
    <dbReference type="NCBI Taxonomy" id="536980"/>
    <lineage>
        <taxon>Bacteria</taxon>
        <taxon>Pseudomonadati</taxon>
        <taxon>Bacteroidota</taxon>
        <taxon>Chitinophagia</taxon>
        <taxon>Chitinophagales</taxon>
        <taxon>Chitinophagaceae</taxon>
        <taxon>Chitinophaga</taxon>
    </lineage>
</organism>
<sequence>MDHAPLIVTLELHPMHQPFFNGLRKAHFPAHANYLDAHITLFHHLPSNEPCIYETLTVLSKQTPFTLKVNGLHRFENGVAYTLASDILQTLHQSMQEKWKAWLVWRDQQPLWPHITIQNKVTAFKSQQLHEKLGAAFVPFEVAAVGITTWLYLNGPWERVAYFPFTSQEKEIPTQNQQ</sequence>